<gene>
    <name evidence="1" type="ORF">PL594_21465</name>
</gene>
<sequence>MICHQKLIGDYMGRFRLVRRKPVANRHKTNHKAYMTGVDDGRHISLSRQLKDNTLF</sequence>
<evidence type="ECO:0000313" key="2">
    <source>
        <dbReference type="Proteomes" id="UP001210999"/>
    </source>
</evidence>
<evidence type="ECO:0000313" key="1">
    <source>
        <dbReference type="EMBL" id="MDB0854061.1"/>
    </source>
</evidence>
<dbReference type="EMBL" id="JAQKEI010000046">
    <property type="protein sequence ID" value="MDB0854061.1"/>
    <property type="molecule type" value="Genomic_DNA"/>
</dbReference>
<dbReference type="RefSeq" id="WP_226890852.1">
    <property type="nucleotide sequence ID" value="NZ_CAXKYE010000057.1"/>
</dbReference>
<name>A0AAP3NQJ9_PHOVU</name>
<comment type="caution">
    <text evidence="1">The sequence shown here is derived from an EMBL/GenBank/DDBJ whole genome shotgun (WGS) entry which is preliminary data.</text>
</comment>
<reference evidence="1" key="1">
    <citation type="submission" date="2023-01" db="EMBL/GenBank/DDBJ databases">
        <title>Human gut microbiome strain richness.</title>
        <authorList>
            <person name="Chen-Liaw A."/>
        </authorList>
    </citation>
    <scope>NUCLEOTIDE SEQUENCE</scope>
    <source>
        <strain evidence="1">H9_m1001271B151109d0_201107</strain>
    </source>
</reference>
<proteinExistence type="predicted"/>
<organism evidence="1 2">
    <name type="scientific">Phocaeicola vulgatus</name>
    <name type="common">Bacteroides vulgatus</name>
    <dbReference type="NCBI Taxonomy" id="821"/>
    <lineage>
        <taxon>Bacteria</taxon>
        <taxon>Pseudomonadati</taxon>
        <taxon>Bacteroidota</taxon>
        <taxon>Bacteroidia</taxon>
        <taxon>Bacteroidales</taxon>
        <taxon>Bacteroidaceae</taxon>
        <taxon>Phocaeicola</taxon>
    </lineage>
</organism>
<dbReference type="Proteomes" id="UP001210999">
    <property type="component" value="Unassembled WGS sequence"/>
</dbReference>
<dbReference type="AlphaFoldDB" id="A0AAP3NQJ9"/>
<accession>A0AAP3NQJ9</accession>
<protein>
    <submittedName>
        <fullName evidence="1">Uncharacterized protein</fullName>
    </submittedName>
</protein>